<organism evidence="2">
    <name type="scientific">Polypterus ornatipinnis</name>
    <name type="common">Ornate bichir</name>
    <dbReference type="NCBI Taxonomy" id="49895"/>
    <lineage>
        <taxon>Eukaryota</taxon>
        <taxon>Metazoa</taxon>
        <taxon>Chordata</taxon>
        <taxon>Craniata</taxon>
        <taxon>Vertebrata</taxon>
        <taxon>Euteleostomi</taxon>
        <taxon>Actinopterygii</taxon>
        <taxon>Polypteriformes</taxon>
        <taxon>Polypteridae</taxon>
        <taxon>Polypterus</taxon>
    </lineage>
</organism>
<feature type="compositionally biased region" description="Low complexity" evidence="1">
    <location>
        <begin position="1"/>
        <end position="19"/>
    </location>
</feature>
<evidence type="ECO:0000256" key="1">
    <source>
        <dbReference type="SAM" id="MobiDB-lite"/>
    </source>
</evidence>
<feature type="non-terminal residue" evidence="2">
    <location>
        <position position="130"/>
    </location>
</feature>
<sequence length="130" mass="13978">MPAKPASSASSAKPNCAPAITKPPPSSVYDDSGVTAADSKTDPKKNKPAATAPSKTKGSLGKKAPTKVNAKEEEDKSGPIFVYIPNGKEQRIKDEKSLKALKWNFTTPRDEYVEQLKTQMSGCVAKWLQD</sequence>
<dbReference type="Gene3D" id="1.25.10.10">
    <property type="entry name" value="Leucine-rich Repeat Variant"/>
    <property type="match status" value="1"/>
</dbReference>
<dbReference type="EMBL" id="GQ464012">
    <property type="protein sequence ID" value="ADC81218.1"/>
    <property type="molecule type" value="mRNA"/>
</dbReference>
<reference evidence="2" key="1">
    <citation type="submission" date="2009-07" db="EMBL/GenBank/DDBJ databases">
        <title>The evolution of alternative splicing of transcripts encoding the microtubule-associated protein MAP215 in vertebrates.</title>
        <authorList>
            <person name="Gard D.L."/>
            <person name="Evans S.K."/>
            <person name="Moellmer E.G."/>
            <person name="Ritchie J.M."/>
            <person name="Sanzenbacher E."/>
        </authorList>
    </citation>
    <scope>NUCLEOTIDE SEQUENCE</scope>
    <source>
        <tissue evidence="2">Brain</tissue>
    </source>
</reference>
<feature type="region of interest" description="Disordered" evidence="1">
    <location>
        <begin position="1"/>
        <end position="75"/>
    </location>
</feature>
<evidence type="ECO:0000313" key="2">
    <source>
        <dbReference type="EMBL" id="ADC81218.1"/>
    </source>
</evidence>
<dbReference type="InterPro" id="IPR011989">
    <property type="entry name" value="ARM-like"/>
</dbReference>
<name>D3W674_POLOR</name>
<accession>D3W674</accession>
<feature type="non-terminal residue" evidence="2">
    <location>
        <position position="1"/>
    </location>
</feature>
<dbReference type="AlphaFoldDB" id="D3W674"/>
<proteinExistence type="evidence at transcript level"/>
<protein>
    <submittedName>
        <fullName evidence="2">Microtubule-associated protein 215 isoform Z</fullName>
    </submittedName>
</protein>